<gene>
    <name evidence="1" type="ORF">PARC_a1474</name>
</gene>
<evidence type="ECO:0000313" key="2">
    <source>
        <dbReference type="Proteomes" id="UP000016505"/>
    </source>
</evidence>
<reference evidence="1 2" key="1">
    <citation type="journal article" date="2012" name="J. Bacteriol.">
        <title>Genome sequences of type strains of seven species of the marine bacterium Pseudoalteromonas.</title>
        <authorList>
            <person name="Xie B.B."/>
            <person name="Shu Y.L."/>
            <person name="Qin Q.L."/>
            <person name="Rong J.C."/>
            <person name="Zhang X.Y."/>
            <person name="Chen X.L."/>
            <person name="Shi M."/>
            <person name="He H.L."/>
            <person name="Zhou B.C."/>
            <person name="Zhang Y.Z."/>
        </authorList>
    </citation>
    <scope>NUCLEOTIDE SEQUENCE [LARGE SCALE GENOMIC DNA]</scope>
    <source>
        <strain evidence="1 2">A 37-1-2</strain>
    </source>
</reference>
<sequence length="42" mass="4890">MPLQKSTRTIPIRDITQSISRIELGANCVKTFEIRLHEYKAM</sequence>
<protein>
    <submittedName>
        <fullName evidence="1">Uncharacterized protein</fullName>
    </submittedName>
</protein>
<dbReference type="AlphaFoldDB" id="A0A290S201"/>
<dbReference type="Proteomes" id="UP000016505">
    <property type="component" value="Chromosome I"/>
</dbReference>
<proteinExistence type="predicted"/>
<evidence type="ECO:0000313" key="1">
    <source>
        <dbReference type="EMBL" id="ATC86092.1"/>
    </source>
</evidence>
<name>A0A290S201_9GAMM</name>
<accession>A0A290S201</accession>
<dbReference type="EMBL" id="CP011025">
    <property type="protein sequence ID" value="ATC86092.1"/>
    <property type="molecule type" value="Genomic_DNA"/>
</dbReference>
<organism evidence="1 2">
    <name type="scientific">Pseudoalteromonas arctica A 37-1-2</name>
    <dbReference type="NCBI Taxonomy" id="1117313"/>
    <lineage>
        <taxon>Bacteria</taxon>
        <taxon>Pseudomonadati</taxon>
        <taxon>Pseudomonadota</taxon>
        <taxon>Gammaproteobacteria</taxon>
        <taxon>Alteromonadales</taxon>
        <taxon>Pseudoalteromonadaceae</taxon>
        <taxon>Pseudoalteromonas</taxon>
    </lineage>
</organism>
<dbReference type="KEGG" id="part:PARC_a1474"/>